<protein>
    <submittedName>
        <fullName evidence="2">Uncharacterized protein</fullName>
    </submittedName>
</protein>
<dbReference type="AlphaFoldDB" id="I4HBH3"/>
<evidence type="ECO:0000256" key="1">
    <source>
        <dbReference type="SAM" id="MobiDB-lite"/>
    </source>
</evidence>
<dbReference type="Proteomes" id="UP000003613">
    <property type="component" value="Unassembled WGS sequence"/>
</dbReference>
<evidence type="ECO:0000313" key="3">
    <source>
        <dbReference type="Proteomes" id="UP000003613"/>
    </source>
</evidence>
<dbReference type="EMBL" id="CAIM01000446">
    <property type="protein sequence ID" value="CCI19397.1"/>
    <property type="molecule type" value="Genomic_DNA"/>
</dbReference>
<comment type="caution">
    <text evidence="2">The sequence shown here is derived from an EMBL/GenBank/DDBJ whole genome shotgun (WGS) entry which is preliminary data.</text>
</comment>
<feature type="region of interest" description="Disordered" evidence="1">
    <location>
        <begin position="1"/>
        <end position="48"/>
    </location>
</feature>
<name>I4HBH3_MICAE</name>
<evidence type="ECO:0000313" key="2">
    <source>
        <dbReference type="EMBL" id="CCI19397.1"/>
    </source>
</evidence>
<sequence length="48" mass="5622">MSVMDLEIWYNTPTPQNPNTPTPQHPKTLTPQHPTPNLLFYFKNDRLS</sequence>
<gene>
    <name evidence="2" type="ORF">MICAF_500002</name>
</gene>
<accession>I4HBH3</accession>
<proteinExistence type="predicted"/>
<feature type="compositionally biased region" description="Pro residues" evidence="1">
    <location>
        <begin position="15"/>
        <end position="24"/>
    </location>
</feature>
<dbReference type="HOGENOM" id="CLU_3154856_0_0_3"/>
<organism evidence="2 3">
    <name type="scientific">Microcystis aeruginosa PCC 9807</name>
    <dbReference type="NCBI Taxonomy" id="1160283"/>
    <lineage>
        <taxon>Bacteria</taxon>
        <taxon>Bacillati</taxon>
        <taxon>Cyanobacteriota</taxon>
        <taxon>Cyanophyceae</taxon>
        <taxon>Oscillatoriophycideae</taxon>
        <taxon>Chroococcales</taxon>
        <taxon>Microcystaceae</taxon>
        <taxon>Microcystis</taxon>
    </lineage>
</organism>
<reference evidence="2 3" key="1">
    <citation type="submission" date="2012-04" db="EMBL/GenBank/DDBJ databases">
        <authorList>
            <person name="Genoscope - CEA"/>
        </authorList>
    </citation>
    <scope>NUCLEOTIDE SEQUENCE [LARGE SCALE GENOMIC DNA]</scope>
    <source>
        <strain evidence="2 3">9807</strain>
    </source>
</reference>